<comment type="caution">
    <text evidence="6">The sequence shown here is derived from an EMBL/GenBank/DDBJ whole genome shotgun (WGS) entry which is preliminary data.</text>
</comment>
<sequence length="230" mass="24796">MNQLAINSATIGIVISILGFEIGVFLRDRYKWPIFNPLLVAIVFVIIVLNVFRIDYASYYASADNLSYFLTPATVCLAIPLYQQLELLKKHKKAIFFGVLSGVLTSLCTVWLLSFIFQLTHEEYVTLLPKSITTAIGMGLSQETGGYVTITVAVIIITGVLGNMFCEGICKIANITHPVAKGIAIGTSSHAIGTARAMQIGEIEGAMSSLSIVISGIITLVGAQIFVGFL</sequence>
<dbReference type="GeneID" id="78411993"/>
<feature type="transmembrane region" description="Helical" evidence="5">
    <location>
        <begin position="94"/>
        <end position="117"/>
    </location>
</feature>
<dbReference type="Proteomes" id="UP000005926">
    <property type="component" value="Unassembled WGS sequence"/>
</dbReference>
<proteinExistence type="predicted"/>
<feature type="transmembrane region" description="Helical" evidence="5">
    <location>
        <begin position="6"/>
        <end position="26"/>
    </location>
</feature>
<dbReference type="Pfam" id="PF04172">
    <property type="entry name" value="LrgB"/>
    <property type="match status" value="1"/>
</dbReference>
<evidence type="ECO:0000313" key="6">
    <source>
        <dbReference type="EMBL" id="EEW37025.1"/>
    </source>
</evidence>
<dbReference type="STRING" id="638301.HMPREF0444_1243"/>
<name>C8NH48_9LACT</name>
<keyword evidence="7" id="KW-1185">Reference proteome</keyword>
<evidence type="ECO:0000256" key="4">
    <source>
        <dbReference type="ARBA" id="ARBA00023136"/>
    </source>
</evidence>
<feature type="transmembrane region" description="Helical" evidence="5">
    <location>
        <begin position="147"/>
        <end position="166"/>
    </location>
</feature>
<dbReference type="HOGENOM" id="CLU_082099_1_0_9"/>
<comment type="subcellular location">
    <subcellularLocation>
        <location evidence="1">Membrane</location>
        <topology evidence="1">Multi-pass membrane protein</topology>
    </subcellularLocation>
</comment>
<feature type="transmembrane region" description="Helical" evidence="5">
    <location>
        <begin position="66"/>
        <end position="82"/>
    </location>
</feature>
<accession>C8NH48</accession>
<dbReference type="GO" id="GO:0016020">
    <property type="term" value="C:membrane"/>
    <property type="evidence" value="ECO:0007669"/>
    <property type="project" value="UniProtKB-SubCell"/>
</dbReference>
<dbReference type="RefSeq" id="WP_005607519.1">
    <property type="nucleotide sequence ID" value="NZ_CP102283.1"/>
</dbReference>
<dbReference type="InterPro" id="IPR007300">
    <property type="entry name" value="CidB/LrgB"/>
</dbReference>
<keyword evidence="2 5" id="KW-0812">Transmembrane</keyword>
<evidence type="ECO:0000256" key="2">
    <source>
        <dbReference type="ARBA" id="ARBA00022692"/>
    </source>
</evidence>
<protein>
    <submittedName>
        <fullName evidence="6">Putative TIGR00659 family protein</fullName>
    </submittedName>
</protein>
<evidence type="ECO:0000256" key="3">
    <source>
        <dbReference type="ARBA" id="ARBA00022989"/>
    </source>
</evidence>
<dbReference type="eggNOG" id="COG1346">
    <property type="taxonomic scope" value="Bacteria"/>
</dbReference>
<dbReference type="EMBL" id="ACKZ01000020">
    <property type="protein sequence ID" value="EEW37025.1"/>
    <property type="molecule type" value="Genomic_DNA"/>
</dbReference>
<evidence type="ECO:0000313" key="7">
    <source>
        <dbReference type="Proteomes" id="UP000005926"/>
    </source>
</evidence>
<keyword evidence="4 5" id="KW-0472">Membrane</keyword>
<evidence type="ECO:0000256" key="1">
    <source>
        <dbReference type="ARBA" id="ARBA00004141"/>
    </source>
</evidence>
<gene>
    <name evidence="6" type="ORF">HMPREF0444_1243</name>
</gene>
<feature type="transmembrane region" description="Helical" evidence="5">
    <location>
        <begin position="206"/>
        <end position="227"/>
    </location>
</feature>
<evidence type="ECO:0000256" key="5">
    <source>
        <dbReference type="SAM" id="Phobius"/>
    </source>
</evidence>
<reference evidence="6 7" key="1">
    <citation type="submission" date="2009-08" db="EMBL/GenBank/DDBJ databases">
        <authorList>
            <person name="Muzny D."/>
            <person name="Qin X."/>
            <person name="Deng J."/>
            <person name="Jiang H."/>
            <person name="Liu Y."/>
            <person name="Qu J."/>
            <person name="Song X.-Z."/>
            <person name="Zhang L."/>
            <person name="Thornton R."/>
            <person name="Coyle M."/>
            <person name="Francisco L."/>
            <person name="Jackson L."/>
            <person name="Javaid M."/>
            <person name="Korchina V."/>
            <person name="Kovar C."/>
            <person name="Mata R."/>
            <person name="Mathew T."/>
            <person name="Ngo R."/>
            <person name="Nguyen L."/>
            <person name="Nguyen N."/>
            <person name="Okwuonu G."/>
            <person name="Ongeri F."/>
            <person name="Pham C."/>
            <person name="Simmons D."/>
            <person name="Wilczek-Boney K."/>
            <person name="Hale W."/>
            <person name="Jakkamsetti A."/>
            <person name="Pham P."/>
            <person name="Ruth R."/>
            <person name="San Lucas F."/>
            <person name="Warren J."/>
            <person name="Zhang J."/>
            <person name="Zhao Z."/>
            <person name="Zhou C."/>
            <person name="Zhu D."/>
            <person name="Lee S."/>
            <person name="Bess C."/>
            <person name="Blankenburg K."/>
            <person name="Forbes L."/>
            <person name="Fu Q."/>
            <person name="Gubbala S."/>
            <person name="Hirani K."/>
            <person name="Jayaseelan J.C."/>
            <person name="Lara F."/>
            <person name="Munidasa M."/>
            <person name="Palculict T."/>
            <person name="Patil S."/>
            <person name="Pu L.-L."/>
            <person name="Saada N."/>
            <person name="Tang L."/>
            <person name="Weissenberger G."/>
            <person name="Zhu Y."/>
            <person name="Hemphill L."/>
            <person name="Shang Y."/>
            <person name="Youmans B."/>
            <person name="Ayvaz T."/>
            <person name="Ross M."/>
            <person name="Santibanez J."/>
            <person name="Aqrawi P."/>
            <person name="Gross S."/>
            <person name="Joshi V."/>
            <person name="Fowler G."/>
            <person name="Nazareth L."/>
            <person name="Reid J."/>
            <person name="Worley K."/>
            <person name="Petrosino J."/>
            <person name="Highlander S."/>
            <person name="Gibbs R."/>
        </authorList>
    </citation>
    <scope>NUCLEOTIDE SEQUENCE [LARGE SCALE GENOMIC DNA]</scope>
    <source>
        <strain evidence="6 7">ATCC 49175</strain>
    </source>
</reference>
<dbReference type="AlphaFoldDB" id="C8NH48"/>
<organism evidence="6 7">
    <name type="scientific">Granulicatella adiacens ATCC 49175</name>
    <dbReference type="NCBI Taxonomy" id="638301"/>
    <lineage>
        <taxon>Bacteria</taxon>
        <taxon>Bacillati</taxon>
        <taxon>Bacillota</taxon>
        <taxon>Bacilli</taxon>
        <taxon>Lactobacillales</taxon>
        <taxon>Carnobacteriaceae</taxon>
        <taxon>Granulicatella</taxon>
    </lineage>
</organism>
<dbReference type="PANTHER" id="PTHR30249">
    <property type="entry name" value="PUTATIVE SEROTONIN TRANSPORTER"/>
    <property type="match status" value="1"/>
</dbReference>
<feature type="transmembrane region" description="Helical" evidence="5">
    <location>
        <begin position="38"/>
        <end position="54"/>
    </location>
</feature>
<keyword evidence="3 5" id="KW-1133">Transmembrane helix</keyword>
<dbReference type="PANTHER" id="PTHR30249:SF0">
    <property type="entry name" value="PLASTIDAL GLYCOLATE_GLYCERATE TRANSLOCATOR 1, CHLOROPLASTIC"/>
    <property type="match status" value="1"/>
</dbReference>